<dbReference type="InterPro" id="IPR001584">
    <property type="entry name" value="Integrase_cat-core"/>
</dbReference>
<name>A0A8J4LTI7_9CHLO</name>
<comment type="caution">
    <text evidence="3">The sequence shown here is derived from an EMBL/GenBank/DDBJ whole genome shotgun (WGS) entry which is preliminary data.</text>
</comment>
<dbReference type="AlphaFoldDB" id="A0A8J4LTI7"/>
<reference evidence="3" key="1">
    <citation type="journal article" date="2021" name="Proc. Natl. Acad. Sci. U.S.A.">
        <title>Three genomes in the algal genus Volvox reveal the fate of a haploid sex-determining region after a transition to homothallism.</title>
        <authorList>
            <person name="Yamamoto K."/>
            <person name="Hamaji T."/>
            <person name="Kawai-Toyooka H."/>
            <person name="Matsuzaki R."/>
            <person name="Takahashi F."/>
            <person name="Nishimura Y."/>
            <person name="Kawachi M."/>
            <person name="Noguchi H."/>
            <person name="Minakuchi Y."/>
            <person name="Umen J.G."/>
            <person name="Toyoda A."/>
            <person name="Nozaki H."/>
        </authorList>
    </citation>
    <scope>NUCLEOTIDE SEQUENCE</scope>
    <source>
        <strain evidence="3">NIES-3785</strain>
    </source>
</reference>
<evidence type="ECO:0000313" key="3">
    <source>
        <dbReference type="EMBL" id="GIM08680.1"/>
    </source>
</evidence>
<protein>
    <recommendedName>
        <fullName evidence="2">Integrase catalytic domain-containing protein</fullName>
    </recommendedName>
</protein>
<dbReference type="InterPro" id="IPR057670">
    <property type="entry name" value="SH3_retrovirus"/>
</dbReference>
<dbReference type="InterPro" id="IPR012337">
    <property type="entry name" value="RNaseH-like_sf"/>
</dbReference>
<evidence type="ECO:0000313" key="4">
    <source>
        <dbReference type="Proteomes" id="UP000722791"/>
    </source>
</evidence>
<accession>A0A8J4LTI7</accession>
<evidence type="ECO:0000259" key="2">
    <source>
        <dbReference type="PROSITE" id="PS50994"/>
    </source>
</evidence>
<dbReference type="PANTHER" id="PTHR42648">
    <property type="entry name" value="TRANSPOSASE, PUTATIVE-RELATED"/>
    <property type="match status" value="1"/>
</dbReference>
<dbReference type="PANTHER" id="PTHR42648:SF28">
    <property type="entry name" value="TRANSPOSON-ENCODED PROTEIN WITH RIBONUCLEASE H-LIKE AND RETROVIRUS ZINC FINGER-LIKE DOMAINS"/>
    <property type="match status" value="1"/>
</dbReference>
<dbReference type="GO" id="GO:0015074">
    <property type="term" value="P:DNA integration"/>
    <property type="evidence" value="ECO:0007669"/>
    <property type="project" value="InterPro"/>
</dbReference>
<dbReference type="PROSITE" id="PS50994">
    <property type="entry name" value="INTEGRASE"/>
    <property type="match status" value="1"/>
</dbReference>
<dbReference type="Gene3D" id="3.30.420.10">
    <property type="entry name" value="Ribonuclease H-like superfamily/Ribonuclease H"/>
    <property type="match status" value="1"/>
</dbReference>
<dbReference type="EMBL" id="BNCQ01000028">
    <property type="protein sequence ID" value="GIM08680.1"/>
    <property type="molecule type" value="Genomic_DNA"/>
</dbReference>
<dbReference type="SUPFAM" id="SSF53098">
    <property type="entry name" value="Ribonuclease H-like"/>
    <property type="match status" value="1"/>
</dbReference>
<feature type="domain" description="Integrase catalytic" evidence="2">
    <location>
        <begin position="1"/>
        <end position="136"/>
    </location>
</feature>
<dbReference type="Pfam" id="PF25597">
    <property type="entry name" value="SH3_retrovirus"/>
    <property type="match status" value="1"/>
</dbReference>
<dbReference type="InterPro" id="IPR039537">
    <property type="entry name" value="Retrotran_Ty1/copia-like"/>
</dbReference>
<dbReference type="InterPro" id="IPR036397">
    <property type="entry name" value="RNaseH_sf"/>
</dbReference>
<feature type="compositionally biased region" description="Basic and acidic residues" evidence="1">
    <location>
        <begin position="313"/>
        <end position="324"/>
    </location>
</feature>
<feature type="compositionally biased region" description="Acidic residues" evidence="1">
    <location>
        <begin position="302"/>
        <end position="312"/>
    </location>
</feature>
<sequence length="339" mass="36733">MTVLLDDFTKFTAVAFMDTKEVVREKVIIMITQLEIMGPGRSAPTMVVSLSMRSCVHFSGRRGIRHGMTVGYTPEQNGAVERLNRMLVEKMWALLLDSKLPQDMWAEVAATANYLRNISPAEGVPCTPYELFTGKVPEVGHLRVFGCVAYLHVPKVKRSKLAAVSRRGTLVGYGNGGQYRVLFPDGVVSVHMDVEFDEEVVGVHASRRMLLWVPGEEDSDSDTGTEMVEQQACGPPPIAPTNRGGGGVSKSSGDGVPSTEPDGDRAGSSLSGAGPSTNGAGPSTSGAGPSGSQPDRSRVSTEDDDDDSEDMETAGRMDEDERFVSHYPVHQRKCPREWW</sequence>
<organism evidence="3 4">
    <name type="scientific">Volvox reticuliferus</name>
    <dbReference type="NCBI Taxonomy" id="1737510"/>
    <lineage>
        <taxon>Eukaryota</taxon>
        <taxon>Viridiplantae</taxon>
        <taxon>Chlorophyta</taxon>
        <taxon>core chlorophytes</taxon>
        <taxon>Chlorophyceae</taxon>
        <taxon>CS clade</taxon>
        <taxon>Chlamydomonadales</taxon>
        <taxon>Volvocaceae</taxon>
        <taxon>Volvox</taxon>
    </lineage>
</organism>
<gene>
    <name evidence="3" type="ORF">Vretimale_12683</name>
</gene>
<dbReference type="GO" id="GO:0003676">
    <property type="term" value="F:nucleic acid binding"/>
    <property type="evidence" value="ECO:0007669"/>
    <property type="project" value="InterPro"/>
</dbReference>
<feature type="compositionally biased region" description="Low complexity" evidence="1">
    <location>
        <begin position="274"/>
        <end position="292"/>
    </location>
</feature>
<proteinExistence type="predicted"/>
<feature type="compositionally biased region" description="Low complexity" evidence="1">
    <location>
        <begin position="249"/>
        <end position="258"/>
    </location>
</feature>
<dbReference type="Proteomes" id="UP000722791">
    <property type="component" value="Unassembled WGS sequence"/>
</dbReference>
<evidence type="ECO:0000256" key="1">
    <source>
        <dbReference type="SAM" id="MobiDB-lite"/>
    </source>
</evidence>
<feature type="region of interest" description="Disordered" evidence="1">
    <location>
        <begin position="214"/>
        <end position="324"/>
    </location>
</feature>